<name>A0A285V4Y7_9ACTN</name>
<dbReference type="Proteomes" id="UP000219435">
    <property type="component" value="Unassembled WGS sequence"/>
</dbReference>
<accession>A0A285V4Y7</accession>
<dbReference type="AlphaFoldDB" id="A0A285V4Y7"/>
<dbReference type="Gene3D" id="3.20.20.220">
    <property type="match status" value="1"/>
</dbReference>
<reference evidence="2" key="1">
    <citation type="submission" date="2017-08" db="EMBL/GenBank/DDBJ databases">
        <authorList>
            <person name="Varghese N."/>
            <person name="Submissions S."/>
        </authorList>
    </citation>
    <scope>NUCLEOTIDE SEQUENCE [LARGE SCALE GENOMIC DNA]</scope>
    <source>
        <strain evidence="2">DSM 4725</strain>
    </source>
</reference>
<sequence length="262" mass="26758">MSVPPRPDVRRLVEAPLLGRLLAGRLVAGPRPADGLRVAAGLADAGSAVAVEHRPGAGDDADEEFAALLAGVPSAGPLGNRRTFAGSCALRTFAESCELTLPVDRLDEARALGAGAAAAGLGLALEGSAGRVEALLPDLPSARVVVGSEERGAETRCRALAGGRVRLRAGRGRGARLAFVRCLDVLMAGAGEPAVATSDLRLIAITGERAAWHGRSSESWEHVMPWGIRTAEQQRLAAAGSTVRIAVPSGRGAVAAIPGSLR</sequence>
<gene>
    <name evidence="1" type="ORF">SAMN05660748_1923</name>
</gene>
<dbReference type="OrthoDB" id="9773461at2"/>
<dbReference type="EMBL" id="OBQI01000002">
    <property type="protein sequence ID" value="SOC49204.1"/>
    <property type="molecule type" value="Genomic_DNA"/>
</dbReference>
<dbReference type="RefSeq" id="WP_097194723.1">
    <property type="nucleotide sequence ID" value="NZ_OBQI01000002.1"/>
</dbReference>
<proteinExistence type="predicted"/>
<keyword evidence="2" id="KW-1185">Reference proteome</keyword>
<protein>
    <submittedName>
        <fullName evidence="1">L-proline dehydrogenase</fullName>
    </submittedName>
</protein>
<evidence type="ECO:0000313" key="1">
    <source>
        <dbReference type="EMBL" id="SOC49204.1"/>
    </source>
</evidence>
<organism evidence="1 2">
    <name type="scientific">Blastococcus aggregatus</name>
    <dbReference type="NCBI Taxonomy" id="38502"/>
    <lineage>
        <taxon>Bacteria</taxon>
        <taxon>Bacillati</taxon>
        <taxon>Actinomycetota</taxon>
        <taxon>Actinomycetes</taxon>
        <taxon>Geodermatophilales</taxon>
        <taxon>Geodermatophilaceae</taxon>
        <taxon>Blastococcus</taxon>
    </lineage>
</organism>
<evidence type="ECO:0000313" key="2">
    <source>
        <dbReference type="Proteomes" id="UP000219435"/>
    </source>
</evidence>